<evidence type="ECO:0000313" key="9">
    <source>
        <dbReference type="Proteomes" id="UP001143307"/>
    </source>
</evidence>
<dbReference type="InterPro" id="IPR017941">
    <property type="entry name" value="Rieske_2Fe-2S"/>
</dbReference>
<evidence type="ECO:0000256" key="5">
    <source>
        <dbReference type="ARBA" id="ARBA00023004"/>
    </source>
</evidence>
<protein>
    <submittedName>
        <fullName evidence="8">Aromatic ring-hydroxylating dioxygenase subunit alpha</fullName>
    </submittedName>
</protein>
<reference evidence="8" key="1">
    <citation type="submission" date="2019-02" db="EMBL/GenBank/DDBJ databases">
        <authorList>
            <person name="Li S.-H."/>
        </authorList>
    </citation>
    <scope>NUCLEOTIDE SEQUENCE</scope>
    <source>
        <strain evidence="8">IMCC8485</strain>
    </source>
</reference>
<comment type="cofactor">
    <cofactor evidence="1">
        <name>Fe cation</name>
        <dbReference type="ChEBI" id="CHEBI:24875"/>
    </cofactor>
</comment>
<keyword evidence="9" id="KW-1185">Reference proteome</keyword>
<dbReference type="CDD" id="cd03469">
    <property type="entry name" value="Rieske_RO_Alpha_N"/>
    <property type="match status" value="1"/>
</dbReference>
<accession>A0ABT3SQY2</accession>
<evidence type="ECO:0000259" key="7">
    <source>
        <dbReference type="PROSITE" id="PS51296"/>
    </source>
</evidence>
<proteinExistence type="predicted"/>
<organism evidence="8 9">
    <name type="scientific">Candidatus Seongchinamella marina</name>
    <dbReference type="NCBI Taxonomy" id="2518990"/>
    <lineage>
        <taxon>Bacteria</taxon>
        <taxon>Pseudomonadati</taxon>
        <taxon>Pseudomonadota</taxon>
        <taxon>Gammaproteobacteria</taxon>
        <taxon>Cellvibrionales</taxon>
        <taxon>Halieaceae</taxon>
        <taxon>Seongchinamella</taxon>
    </lineage>
</organism>
<dbReference type="PROSITE" id="PS51296">
    <property type="entry name" value="RIESKE"/>
    <property type="match status" value="1"/>
</dbReference>
<evidence type="ECO:0000256" key="2">
    <source>
        <dbReference type="ARBA" id="ARBA00022714"/>
    </source>
</evidence>
<dbReference type="Pfam" id="PF00848">
    <property type="entry name" value="Ring_hydroxyl_A"/>
    <property type="match status" value="1"/>
</dbReference>
<keyword evidence="8" id="KW-0223">Dioxygenase</keyword>
<keyword evidence="3" id="KW-0479">Metal-binding</keyword>
<name>A0ABT3SQY2_9GAMM</name>
<dbReference type="Gene3D" id="3.90.380.10">
    <property type="entry name" value="Naphthalene 1,2-dioxygenase Alpha Subunit, Chain A, domain 1"/>
    <property type="match status" value="1"/>
</dbReference>
<keyword evidence="6" id="KW-0411">Iron-sulfur</keyword>
<dbReference type="GO" id="GO:0051213">
    <property type="term" value="F:dioxygenase activity"/>
    <property type="evidence" value="ECO:0007669"/>
    <property type="project" value="UniProtKB-KW"/>
</dbReference>
<dbReference type="InterPro" id="IPR036922">
    <property type="entry name" value="Rieske_2Fe-2S_sf"/>
</dbReference>
<dbReference type="PANTHER" id="PTHR43756">
    <property type="entry name" value="CHOLINE MONOOXYGENASE, CHLOROPLASTIC"/>
    <property type="match status" value="1"/>
</dbReference>
<sequence length="453" mass="51997">MAENVGQTNRPVADLPSWPEQKIRGHKLEGHRYTSKDFAEQEWSHVWTKVWLLLGAENEMPNPGDWQQEEVGRESILMVRQDDGAIKAYYNVCQHRGQRLVSEEKGHARRFICPYHSWAWTRDGQLDFVQDADDFPQGTPCGKLTLKEVRCETFAGFVWINMNPDCVTLKEYLGPVWDDWSVYRIDQWKRYVAKTTVAPCNWKVVMDNFNESYHVNTVHKPKGANVEKLRIHSGVDTSYKTTRFDMADEGHGRMIMLGGYAGPATDKDGAIGEPLADILRDWDLDPEDYRGRGEDTREALQQARRRLGPGRGYAYFNELNDSQLTDAYHYTLFPNFAVSLWVDGFHFLRARPHPTDPEQCIFDNFWYAPDPDGVTEPVRTTAGLVERGTEIEHEVFSLGEKSMGLTIDQDLTIFPGQQRAMSSSGYQGSYLAGQESRVSRLHELIDDFIEESR</sequence>
<dbReference type="SUPFAM" id="SSF55961">
    <property type="entry name" value="Bet v1-like"/>
    <property type="match status" value="1"/>
</dbReference>
<evidence type="ECO:0000256" key="4">
    <source>
        <dbReference type="ARBA" id="ARBA00023002"/>
    </source>
</evidence>
<keyword evidence="5" id="KW-0408">Iron</keyword>
<dbReference type="Pfam" id="PF00355">
    <property type="entry name" value="Rieske"/>
    <property type="match status" value="1"/>
</dbReference>
<dbReference type="PANTHER" id="PTHR43756:SF5">
    <property type="entry name" value="CHOLINE MONOOXYGENASE, CHLOROPLASTIC"/>
    <property type="match status" value="1"/>
</dbReference>
<evidence type="ECO:0000313" key="8">
    <source>
        <dbReference type="EMBL" id="MCX2972386.1"/>
    </source>
</evidence>
<keyword evidence="4" id="KW-0560">Oxidoreductase</keyword>
<evidence type="ECO:0000256" key="1">
    <source>
        <dbReference type="ARBA" id="ARBA00001962"/>
    </source>
</evidence>
<gene>
    <name evidence="8" type="ORF">EYC87_02130</name>
</gene>
<dbReference type="EMBL" id="SHNP01000001">
    <property type="protein sequence ID" value="MCX2972386.1"/>
    <property type="molecule type" value="Genomic_DNA"/>
</dbReference>
<dbReference type="PRINTS" id="PR00090">
    <property type="entry name" value="RNGDIOXGNASE"/>
</dbReference>
<dbReference type="InterPro" id="IPR001663">
    <property type="entry name" value="Rng_hydr_dOase-A"/>
</dbReference>
<dbReference type="CDD" id="cd08882">
    <property type="entry name" value="RHO_alpha_C_MupW-like"/>
    <property type="match status" value="1"/>
</dbReference>
<dbReference type="Gene3D" id="2.102.10.10">
    <property type="entry name" value="Rieske [2Fe-2S] iron-sulphur domain"/>
    <property type="match status" value="1"/>
</dbReference>
<feature type="domain" description="Rieske" evidence="7">
    <location>
        <begin position="51"/>
        <end position="160"/>
    </location>
</feature>
<evidence type="ECO:0000256" key="6">
    <source>
        <dbReference type="ARBA" id="ARBA00023014"/>
    </source>
</evidence>
<dbReference type="Proteomes" id="UP001143307">
    <property type="component" value="Unassembled WGS sequence"/>
</dbReference>
<dbReference type="RefSeq" id="WP_279251406.1">
    <property type="nucleotide sequence ID" value="NZ_SHNP01000001.1"/>
</dbReference>
<keyword evidence="2" id="KW-0001">2Fe-2S</keyword>
<comment type="caution">
    <text evidence="8">The sequence shown here is derived from an EMBL/GenBank/DDBJ whole genome shotgun (WGS) entry which is preliminary data.</text>
</comment>
<dbReference type="InterPro" id="IPR015879">
    <property type="entry name" value="Ring_hydroxy_dOase_asu_C_dom"/>
</dbReference>
<dbReference type="SUPFAM" id="SSF50022">
    <property type="entry name" value="ISP domain"/>
    <property type="match status" value="1"/>
</dbReference>
<evidence type="ECO:0000256" key="3">
    <source>
        <dbReference type="ARBA" id="ARBA00022723"/>
    </source>
</evidence>